<dbReference type="SUPFAM" id="SSF144122">
    <property type="entry name" value="Tim10-like"/>
    <property type="match status" value="1"/>
</dbReference>
<keyword evidence="1" id="KW-0143">Chaperone</keyword>
<evidence type="ECO:0000313" key="3">
    <source>
        <dbReference type="EMBL" id="KFW81663.1"/>
    </source>
</evidence>
<proteinExistence type="inferred from homology"/>
<reference evidence="3 4" key="1">
    <citation type="submission" date="2014-06" db="EMBL/GenBank/DDBJ databases">
        <title>Genome evolution of avian class.</title>
        <authorList>
            <person name="Zhang G."/>
            <person name="Li C."/>
        </authorList>
    </citation>
    <scope>NUCLEOTIDE SEQUENCE [LARGE SCALE GENOMIC DNA]</scope>
    <source>
        <strain evidence="3">BGI_N305</strain>
    </source>
</reference>
<keyword evidence="1" id="KW-0653">Protein transport</keyword>
<dbReference type="GO" id="GO:0005743">
    <property type="term" value="C:mitochondrial inner membrane"/>
    <property type="evidence" value="ECO:0007669"/>
    <property type="project" value="UniProtKB-SubCell"/>
</dbReference>
<keyword evidence="4" id="KW-1185">Reference proteome</keyword>
<dbReference type="STRING" id="328815.ENSMVIP00005013116"/>
<dbReference type="InterPro" id="IPR004217">
    <property type="entry name" value="Tim10-like"/>
</dbReference>
<dbReference type="EMBL" id="KL671193">
    <property type="protein sequence ID" value="KFW81663.1"/>
    <property type="molecule type" value="Genomic_DNA"/>
</dbReference>
<keyword evidence="1" id="KW-0496">Mitochondrion</keyword>
<feature type="domain" description="Tim10-like" evidence="2">
    <location>
        <begin position="1"/>
        <end position="39"/>
    </location>
</feature>
<keyword evidence="1" id="KW-0811">Translocation</keyword>
<sequence length="59" mass="6904">CFKYCLKPSVSLFLQMTCSDNCLQKYLKMTQRISMRFQEYHIQQNEALAAKAGLLSQPR</sequence>
<accession>A0A093PY56</accession>
<keyword evidence="1" id="KW-0813">Transport</keyword>
<dbReference type="Gene3D" id="1.10.287.810">
    <property type="entry name" value="Mitochondrial import inner membrane translocase subunit tim13 like domains"/>
    <property type="match status" value="1"/>
</dbReference>
<protein>
    <recommendedName>
        <fullName evidence="1">Mitochondrial import inner membrane translocase subunit</fullName>
    </recommendedName>
</protein>
<evidence type="ECO:0000313" key="4">
    <source>
        <dbReference type="Proteomes" id="UP000053258"/>
    </source>
</evidence>
<name>A0A093PY56_9PASS</name>
<comment type="function">
    <text evidence="1">Mitochondrial intermembrane chaperone that participates in the import and insertion of some multi-pass transmembrane proteins into the mitochondrial inner membrane. Also required for the transfer of beta-barrel precursors from the TOM complex to the sorting and assembly machinery (SAM complex) of the outer membrane. Acts as a chaperone-like protein that protects the hydrophobic precursors from aggregation and guide them through the mitochondrial intermembrane space.</text>
</comment>
<dbReference type="AlphaFoldDB" id="A0A093PY56"/>
<gene>
    <name evidence="3" type="ORF">N305_12214</name>
</gene>
<feature type="non-terminal residue" evidence="3">
    <location>
        <position position="59"/>
    </location>
</feature>
<comment type="subunit">
    <text evidence="1">Heterohexamer.</text>
</comment>
<dbReference type="Pfam" id="PF02953">
    <property type="entry name" value="zf-Tim10_DDP"/>
    <property type="match status" value="1"/>
</dbReference>
<comment type="similarity">
    <text evidence="1">Belongs to the small Tim family.</text>
</comment>
<keyword evidence="1" id="KW-0999">Mitochondrion inner membrane</keyword>
<dbReference type="Proteomes" id="UP000053258">
    <property type="component" value="Unassembled WGS sequence"/>
</dbReference>
<feature type="non-terminal residue" evidence="3">
    <location>
        <position position="1"/>
    </location>
</feature>
<organism evidence="3 4">
    <name type="scientific">Manacus vitellinus</name>
    <name type="common">golden-collared manakin</name>
    <dbReference type="NCBI Taxonomy" id="328815"/>
    <lineage>
        <taxon>Eukaryota</taxon>
        <taxon>Metazoa</taxon>
        <taxon>Chordata</taxon>
        <taxon>Craniata</taxon>
        <taxon>Vertebrata</taxon>
        <taxon>Euteleostomi</taxon>
        <taxon>Archelosauria</taxon>
        <taxon>Archosauria</taxon>
        <taxon>Dinosauria</taxon>
        <taxon>Saurischia</taxon>
        <taxon>Theropoda</taxon>
        <taxon>Coelurosauria</taxon>
        <taxon>Aves</taxon>
        <taxon>Neognathae</taxon>
        <taxon>Neoaves</taxon>
        <taxon>Telluraves</taxon>
        <taxon>Australaves</taxon>
        <taxon>Passeriformes</taxon>
        <taxon>Pipridae</taxon>
        <taxon>Manacus</taxon>
    </lineage>
</organism>
<keyword evidence="1" id="KW-0472">Membrane</keyword>
<evidence type="ECO:0000256" key="1">
    <source>
        <dbReference type="RuleBase" id="RU367043"/>
    </source>
</evidence>
<dbReference type="OrthoDB" id="1551503at2759"/>
<dbReference type="GO" id="GO:0015031">
    <property type="term" value="P:protein transport"/>
    <property type="evidence" value="ECO:0007669"/>
    <property type="project" value="UniProtKB-KW"/>
</dbReference>
<comment type="domain">
    <text evidence="1">The twin CX3C motif contains 4 conserved Cys residues that form 2 disulfide bonds in the mitochondrial intermembrane space.</text>
</comment>
<dbReference type="InterPro" id="IPR035427">
    <property type="entry name" value="Tim10-like_dom_sf"/>
</dbReference>
<keyword evidence="1" id="KW-1015">Disulfide bond</keyword>
<evidence type="ECO:0000259" key="2">
    <source>
        <dbReference type="Pfam" id="PF02953"/>
    </source>
</evidence>
<comment type="subcellular location">
    <subcellularLocation>
        <location evidence="1">Mitochondrion inner membrane</location>
        <topology evidence="1">Peripheral membrane protein</topology>
        <orientation evidence="1">Intermembrane side</orientation>
    </subcellularLocation>
</comment>